<evidence type="ECO:0000259" key="13">
    <source>
        <dbReference type="PROSITE" id="PS51198"/>
    </source>
</evidence>
<comment type="catalytic activity">
    <reaction evidence="10">
        <text>ATP + H2O = ADP + phosphate + H(+)</text>
        <dbReference type="Rhea" id="RHEA:13065"/>
        <dbReference type="ChEBI" id="CHEBI:15377"/>
        <dbReference type="ChEBI" id="CHEBI:15378"/>
        <dbReference type="ChEBI" id="CHEBI:30616"/>
        <dbReference type="ChEBI" id="CHEBI:43474"/>
        <dbReference type="ChEBI" id="CHEBI:456216"/>
        <dbReference type="EC" id="5.6.2.4"/>
    </reaction>
</comment>
<comment type="caution">
    <text evidence="15">The sequence shown here is derived from an EMBL/GenBank/DDBJ whole genome shotgun (WGS) entry which is preliminary data.</text>
</comment>
<comment type="similarity">
    <text evidence="1">Belongs to the helicase family. UvrD subfamily.</text>
</comment>
<dbReference type="InterPro" id="IPR014017">
    <property type="entry name" value="DNA_helicase_UvrD-like_C"/>
</dbReference>
<evidence type="ECO:0000313" key="15">
    <source>
        <dbReference type="EMBL" id="HIS47488.1"/>
    </source>
</evidence>
<dbReference type="GO" id="GO:0043138">
    <property type="term" value="F:3'-5' DNA helicase activity"/>
    <property type="evidence" value="ECO:0007669"/>
    <property type="project" value="UniProtKB-EC"/>
</dbReference>
<dbReference type="Gene3D" id="3.40.50.300">
    <property type="entry name" value="P-loop containing nucleotide triphosphate hydrolases"/>
    <property type="match status" value="3"/>
</dbReference>
<feature type="region of interest" description="Disordered" evidence="12">
    <location>
        <begin position="433"/>
        <end position="459"/>
    </location>
</feature>
<dbReference type="SUPFAM" id="SSF52540">
    <property type="entry name" value="P-loop containing nucleoside triphosphate hydrolases"/>
    <property type="match status" value="1"/>
</dbReference>
<dbReference type="CDD" id="cd17932">
    <property type="entry name" value="DEXQc_UvrD"/>
    <property type="match status" value="1"/>
</dbReference>
<dbReference type="PANTHER" id="PTHR11070:SF2">
    <property type="entry name" value="ATP-DEPENDENT DNA HELICASE SRS2"/>
    <property type="match status" value="1"/>
</dbReference>
<dbReference type="AlphaFoldDB" id="A0A9D1JQT0"/>
<evidence type="ECO:0000256" key="5">
    <source>
        <dbReference type="ARBA" id="ARBA00022840"/>
    </source>
</evidence>
<evidence type="ECO:0000313" key="16">
    <source>
        <dbReference type="Proteomes" id="UP000823927"/>
    </source>
</evidence>
<evidence type="ECO:0000256" key="10">
    <source>
        <dbReference type="ARBA" id="ARBA00048988"/>
    </source>
</evidence>
<dbReference type="InterPro" id="IPR013986">
    <property type="entry name" value="DExx_box_DNA_helicase_dom_sf"/>
</dbReference>
<proteinExistence type="inferred from homology"/>
<evidence type="ECO:0000256" key="2">
    <source>
        <dbReference type="ARBA" id="ARBA00022741"/>
    </source>
</evidence>
<dbReference type="Pfam" id="PF00580">
    <property type="entry name" value="UvrD-helicase"/>
    <property type="match status" value="1"/>
</dbReference>
<evidence type="ECO:0000256" key="1">
    <source>
        <dbReference type="ARBA" id="ARBA00009922"/>
    </source>
</evidence>
<evidence type="ECO:0000259" key="14">
    <source>
        <dbReference type="PROSITE" id="PS51217"/>
    </source>
</evidence>
<dbReference type="InterPro" id="IPR027417">
    <property type="entry name" value="P-loop_NTPase"/>
</dbReference>
<evidence type="ECO:0000256" key="6">
    <source>
        <dbReference type="ARBA" id="ARBA00023125"/>
    </source>
</evidence>
<evidence type="ECO:0000256" key="11">
    <source>
        <dbReference type="PROSITE-ProRule" id="PRU00560"/>
    </source>
</evidence>
<keyword evidence="3 11" id="KW-0378">Hydrolase</keyword>
<dbReference type="Gene3D" id="1.10.10.160">
    <property type="match status" value="1"/>
</dbReference>
<reference evidence="15" key="2">
    <citation type="journal article" date="2021" name="PeerJ">
        <title>Extensive microbial diversity within the chicken gut microbiome revealed by metagenomics and culture.</title>
        <authorList>
            <person name="Gilroy R."/>
            <person name="Ravi A."/>
            <person name="Getino M."/>
            <person name="Pursley I."/>
            <person name="Horton D.L."/>
            <person name="Alikhan N.F."/>
            <person name="Baker D."/>
            <person name="Gharbi K."/>
            <person name="Hall N."/>
            <person name="Watson M."/>
            <person name="Adriaenssens E.M."/>
            <person name="Foster-Nyarko E."/>
            <person name="Jarju S."/>
            <person name="Secka A."/>
            <person name="Antonio M."/>
            <person name="Oren A."/>
            <person name="Chaudhuri R.R."/>
            <person name="La Ragione R."/>
            <person name="Hildebrand F."/>
            <person name="Pallen M.J."/>
        </authorList>
    </citation>
    <scope>NUCLEOTIDE SEQUENCE</scope>
    <source>
        <strain evidence="15">CHK178-757</strain>
    </source>
</reference>
<dbReference type="Gene3D" id="3.20.20.140">
    <property type="entry name" value="Metal-dependent hydrolases"/>
    <property type="match status" value="1"/>
</dbReference>
<evidence type="ECO:0000256" key="7">
    <source>
        <dbReference type="ARBA" id="ARBA00023235"/>
    </source>
</evidence>
<dbReference type="Gene3D" id="1.10.486.10">
    <property type="entry name" value="PCRA, domain 4"/>
    <property type="match status" value="2"/>
</dbReference>
<dbReference type="GO" id="GO:0003677">
    <property type="term" value="F:DNA binding"/>
    <property type="evidence" value="ECO:0007669"/>
    <property type="project" value="UniProtKB-KW"/>
</dbReference>
<dbReference type="InterPro" id="IPR016195">
    <property type="entry name" value="Pol/histidinol_Pase-like"/>
</dbReference>
<evidence type="ECO:0000256" key="12">
    <source>
        <dbReference type="SAM" id="MobiDB-lite"/>
    </source>
</evidence>
<dbReference type="PANTHER" id="PTHR11070">
    <property type="entry name" value="UVRD / RECB / PCRA DNA HELICASE FAMILY MEMBER"/>
    <property type="match status" value="1"/>
</dbReference>
<evidence type="ECO:0000256" key="3">
    <source>
        <dbReference type="ARBA" id="ARBA00022801"/>
    </source>
</evidence>
<dbReference type="CDD" id="cd18807">
    <property type="entry name" value="SF1_C_UvrD"/>
    <property type="match status" value="1"/>
</dbReference>
<organism evidence="15 16">
    <name type="scientific">Candidatus Scybalocola faecigallinarum</name>
    <dbReference type="NCBI Taxonomy" id="2840941"/>
    <lineage>
        <taxon>Bacteria</taxon>
        <taxon>Bacillati</taxon>
        <taxon>Bacillota</taxon>
        <taxon>Clostridia</taxon>
        <taxon>Lachnospirales</taxon>
        <taxon>Lachnospiraceae</taxon>
        <taxon>Lachnospiraceae incertae sedis</taxon>
        <taxon>Candidatus Scybalocola (ex Gilroy et al. 2021)</taxon>
    </lineage>
</organism>
<keyword evidence="2 11" id="KW-0547">Nucleotide-binding</keyword>
<dbReference type="PROSITE" id="PS51198">
    <property type="entry name" value="UVRD_HELICASE_ATP_BIND"/>
    <property type="match status" value="1"/>
</dbReference>
<sequence length="1092" mass="121379">MYIGDLHIHSGYSRATSKDCTPVYLDLWARKKGIHIIGTGDFTHPAWREELMEKLEPDQDGLYVLKEEYRIHDGIAPDDFIPRFAVTGEISSIYKKNDKVRKVHSLILLPDLEAAQTISQKLEAIGNIHSDGRPILGIDCRDLLEIILTLCPRAMYVPAHIWTPHFSMFGAFSGFDTVEECFEDLASEIHAVETGLSSDPPMNWRVSALDKYQLISNSDAHSPAKLGREANLFDMELSYDGLYKAIQTGDGLYGTIEFFPEEGKYHFDGHRKCHVCLSPSESQKYGGKCPVCGRKLTIGVSHRVEQLADQPEGRIAPNARPFESLVPLLEVIGAATGHASSSVKVARKYEEMIRTLGPEFEILRNVPVEDIGRSFGNLIASGIQRLRQGKVERLPGFDGEYGKIRLFSHEELNNVDGQMSFFYTLGGAGSAGAASQQSPVPNIEKPTQEGSDAETAAEKAVPDIGADAGKDTGADMGGALATADTGRAAAGENGLAPGLNPQQQEAVTSLDRCVAVVAGPGTGKTRTLIARLAYMLSVRRIKPGQITAVTFTNKAAGELKARLAADPAVKSKARRLHVGTFHALCLELLKKRGQAFTLADSWETLDLAADVVKEYGLDLSAGAFLQQVSLAKSVWPKDGEVSGSDENAHDRKTLSAAIQTYNSRLHQQGALDFDDLILEVLKISDEVWPEFDYLLVDEFQDINPVQYALIKHWNQQGKELFVIGDGDQSIYGFRGSDSRCFLKLAQDFPGTRMLRLTQNYRSSPQILECALSVIHHNPGEKRLLEAFLPDGEPVRVVRGQSERAMAIYIAHEINRYIGGIDMLDAQENAWQARDTQARSFSDIAILYRTHRQAKLLEECLQNEGIPYVVAGRDDFLTEKSVRGSLAFFDWMLNPQDEMAAGTCLKLLWDYENNAMSREILESYRAQFDQAFKKKPDKFVETWIKAMDFSQDAAMEKLAHMTGFYKTMAEFMDAVHLGIESDLTRCGSKNYDAQAVTLMTLHGAKGLEFPVVMLSGVEKGMLPYESEKHPANTEEERRLFFVGITRAKEELVITWFGESSDFLEELPDTVLRQEASRARQTHSGRQMNLFDFM</sequence>
<evidence type="ECO:0000256" key="9">
    <source>
        <dbReference type="ARBA" id="ARBA00034808"/>
    </source>
</evidence>
<evidence type="ECO:0000256" key="8">
    <source>
        <dbReference type="ARBA" id="ARBA00034617"/>
    </source>
</evidence>
<keyword evidence="5 11" id="KW-0067">ATP-binding</keyword>
<protein>
    <recommendedName>
        <fullName evidence="9">DNA 3'-5' helicase</fullName>
        <ecNumber evidence="9">5.6.2.4</ecNumber>
    </recommendedName>
</protein>
<keyword evidence="6" id="KW-0238">DNA-binding</keyword>
<dbReference type="InterPro" id="IPR014016">
    <property type="entry name" value="UvrD-like_ATP-bd"/>
</dbReference>
<feature type="domain" description="UvrD-like helicase ATP-binding" evidence="13">
    <location>
        <begin position="497"/>
        <end position="763"/>
    </location>
</feature>
<comment type="catalytic activity">
    <reaction evidence="8">
        <text>Couples ATP hydrolysis with the unwinding of duplex DNA by translocating in the 3'-5' direction.</text>
        <dbReference type="EC" id="5.6.2.4"/>
    </reaction>
</comment>
<dbReference type="GO" id="GO:0005524">
    <property type="term" value="F:ATP binding"/>
    <property type="evidence" value="ECO:0007669"/>
    <property type="project" value="UniProtKB-UniRule"/>
</dbReference>
<dbReference type="Pfam" id="PF13361">
    <property type="entry name" value="UvrD_C"/>
    <property type="match status" value="1"/>
</dbReference>
<dbReference type="Proteomes" id="UP000823927">
    <property type="component" value="Unassembled WGS sequence"/>
</dbReference>
<reference evidence="15" key="1">
    <citation type="submission" date="2020-10" db="EMBL/GenBank/DDBJ databases">
        <authorList>
            <person name="Gilroy R."/>
        </authorList>
    </citation>
    <scope>NUCLEOTIDE SEQUENCE</scope>
    <source>
        <strain evidence="15">CHK178-757</strain>
    </source>
</reference>
<dbReference type="SUPFAM" id="SSF89550">
    <property type="entry name" value="PHP domain-like"/>
    <property type="match status" value="1"/>
</dbReference>
<name>A0A9D1JQT0_9FIRM</name>
<dbReference type="InterPro" id="IPR000212">
    <property type="entry name" value="DNA_helicase_UvrD/REP"/>
</dbReference>
<feature type="binding site" evidence="11">
    <location>
        <begin position="518"/>
        <end position="525"/>
    </location>
    <ligand>
        <name>ATP</name>
        <dbReference type="ChEBI" id="CHEBI:30616"/>
    </ligand>
</feature>
<dbReference type="EC" id="5.6.2.4" evidence="9"/>
<dbReference type="GO" id="GO:0016787">
    <property type="term" value="F:hydrolase activity"/>
    <property type="evidence" value="ECO:0007669"/>
    <property type="project" value="UniProtKB-UniRule"/>
</dbReference>
<keyword evidence="4 11" id="KW-0347">Helicase</keyword>
<feature type="domain" description="UvrD-like helicase C-terminal" evidence="14">
    <location>
        <begin position="764"/>
        <end position="1005"/>
    </location>
</feature>
<dbReference type="EMBL" id="DVIT01000028">
    <property type="protein sequence ID" value="HIS47488.1"/>
    <property type="molecule type" value="Genomic_DNA"/>
</dbReference>
<gene>
    <name evidence="15" type="ORF">IAB46_08045</name>
</gene>
<dbReference type="PROSITE" id="PS51217">
    <property type="entry name" value="UVRD_HELICASE_CTER"/>
    <property type="match status" value="1"/>
</dbReference>
<accession>A0A9D1JQT0</accession>
<dbReference type="GO" id="GO:0000725">
    <property type="term" value="P:recombinational repair"/>
    <property type="evidence" value="ECO:0007669"/>
    <property type="project" value="TreeGrafter"/>
</dbReference>
<dbReference type="CDD" id="cd19067">
    <property type="entry name" value="PfuEndoQ-like"/>
    <property type="match status" value="1"/>
</dbReference>
<evidence type="ECO:0000256" key="4">
    <source>
        <dbReference type="ARBA" id="ARBA00022806"/>
    </source>
</evidence>
<keyword evidence="7" id="KW-0413">Isomerase</keyword>